<dbReference type="OrthoDB" id="1183279at2759"/>
<name>A0A2P5D9Z9_PARAD</name>
<evidence type="ECO:0000256" key="6">
    <source>
        <dbReference type="SAM" id="MobiDB-lite"/>
    </source>
</evidence>
<protein>
    <submittedName>
        <fullName evidence="8">B3 DNA binding domain containing protein</fullName>
    </submittedName>
</protein>
<dbReference type="CDD" id="cd10017">
    <property type="entry name" value="B3_DNA"/>
    <property type="match status" value="2"/>
</dbReference>
<feature type="region of interest" description="Disordered" evidence="6">
    <location>
        <begin position="136"/>
        <end position="187"/>
    </location>
</feature>
<dbReference type="SUPFAM" id="SSF101936">
    <property type="entry name" value="DNA-binding pseudobarrel domain"/>
    <property type="match status" value="2"/>
</dbReference>
<dbReference type="InterPro" id="IPR044837">
    <property type="entry name" value="REM16-like"/>
</dbReference>
<evidence type="ECO:0000256" key="5">
    <source>
        <dbReference type="ARBA" id="ARBA00023242"/>
    </source>
</evidence>
<proteinExistence type="predicted"/>
<dbReference type="SMART" id="SM01019">
    <property type="entry name" value="B3"/>
    <property type="match status" value="2"/>
</dbReference>
<keyword evidence="2" id="KW-0805">Transcription regulation</keyword>
<dbReference type="Pfam" id="PF02362">
    <property type="entry name" value="B3"/>
    <property type="match status" value="2"/>
</dbReference>
<evidence type="ECO:0000256" key="1">
    <source>
        <dbReference type="ARBA" id="ARBA00004123"/>
    </source>
</evidence>
<keyword evidence="5" id="KW-0539">Nucleus</keyword>
<dbReference type="STRING" id="3476.A0A2P5D9Z9"/>
<reference evidence="9" key="1">
    <citation type="submission" date="2016-06" db="EMBL/GenBank/DDBJ databases">
        <title>Parallel loss of symbiosis genes in relatives of nitrogen-fixing non-legume Parasponia.</title>
        <authorList>
            <person name="Van Velzen R."/>
            <person name="Holmer R."/>
            <person name="Bu F."/>
            <person name="Rutten L."/>
            <person name="Van Zeijl A."/>
            <person name="Liu W."/>
            <person name="Santuari L."/>
            <person name="Cao Q."/>
            <person name="Sharma T."/>
            <person name="Shen D."/>
            <person name="Roswanjaya Y."/>
            <person name="Wardhani T."/>
            <person name="Kalhor M.S."/>
            <person name="Jansen J."/>
            <person name="Van den Hoogen J."/>
            <person name="Gungor B."/>
            <person name="Hartog M."/>
            <person name="Hontelez J."/>
            <person name="Verver J."/>
            <person name="Yang W.-C."/>
            <person name="Schijlen E."/>
            <person name="Repin R."/>
            <person name="Schilthuizen M."/>
            <person name="Schranz E."/>
            <person name="Heidstra R."/>
            <person name="Miyata K."/>
            <person name="Fedorova E."/>
            <person name="Kohlen W."/>
            <person name="Bisseling T."/>
            <person name="Smit S."/>
            <person name="Geurts R."/>
        </authorList>
    </citation>
    <scope>NUCLEOTIDE SEQUENCE [LARGE SCALE GENOMIC DNA]</scope>
    <source>
        <strain evidence="9">cv. WU1-14</strain>
    </source>
</reference>
<evidence type="ECO:0000256" key="2">
    <source>
        <dbReference type="ARBA" id="ARBA00023015"/>
    </source>
</evidence>
<dbReference type="EMBL" id="JXTB01000052">
    <property type="protein sequence ID" value="PON70124.1"/>
    <property type="molecule type" value="Genomic_DNA"/>
</dbReference>
<evidence type="ECO:0000259" key="7">
    <source>
        <dbReference type="PROSITE" id="PS50863"/>
    </source>
</evidence>
<accession>A0A2P5D9Z9</accession>
<feature type="region of interest" description="Disordered" evidence="6">
    <location>
        <begin position="416"/>
        <end position="440"/>
    </location>
</feature>
<sequence>MVESCLDCSKWAEEIYWAHFQDIHFSQFMLSGFDQQLAIPNKFSNNLKKKLPEFVSIKGPGGGTWTVGVATNDDSLFFKHGWHEFASDHGLAENDLLVFKYSGESHFGVLIFDGQTLCEKEFSYFVKRCGHKRDDHGGNLTKRKSRGTSCDETNNASSENVGCTSVEKSRDDDGIWVQPGEPVVTPTPEEKICRKSTVNSLLISSDYDGIVVPSREPVITPTADKQVRGRATSIRPIRATRSRHAASNGSPPCSGELVSIADADHTPTKRIGTVYAMQYVSNRRPVSEDEKDYALQLAQAEISEPNSQGLLVIMKPSHVYTRFYVLLPNEWVMKYISLENQDLYLRFEDKEWRTRFNYNRRRRSAGLTSGWNHFAVDNNLEEFDVCVFEPGSPVNNSFCLDVKIFRVVEEIAPPTAVASPTSGNSRKKLIKSAREEQPSL</sequence>
<keyword evidence="3" id="KW-0238">DNA-binding</keyword>
<dbReference type="GO" id="GO:0005634">
    <property type="term" value="C:nucleus"/>
    <property type="evidence" value="ECO:0007669"/>
    <property type="project" value="UniProtKB-SubCell"/>
</dbReference>
<keyword evidence="9" id="KW-1185">Reference proteome</keyword>
<dbReference type="InterPro" id="IPR015300">
    <property type="entry name" value="DNA-bd_pseudobarrel_sf"/>
</dbReference>
<evidence type="ECO:0000256" key="4">
    <source>
        <dbReference type="ARBA" id="ARBA00023163"/>
    </source>
</evidence>
<evidence type="ECO:0000313" key="8">
    <source>
        <dbReference type="EMBL" id="PON70124.1"/>
    </source>
</evidence>
<keyword evidence="4" id="KW-0804">Transcription</keyword>
<dbReference type="Gene3D" id="2.40.330.10">
    <property type="entry name" value="DNA-binding pseudobarrel domain"/>
    <property type="match status" value="2"/>
</dbReference>
<dbReference type="PANTHER" id="PTHR31391:SF157">
    <property type="entry name" value="B3 DOMAIN-CONTAINING PROTEIN REM16"/>
    <property type="match status" value="1"/>
</dbReference>
<comment type="caution">
    <text evidence="8">The sequence shown here is derived from an EMBL/GenBank/DDBJ whole genome shotgun (WGS) entry which is preliminary data.</text>
</comment>
<dbReference type="InterPro" id="IPR003340">
    <property type="entry name" value="B3_DNA-bd"/>
</dbReference>
<comment type="subcellular location">
    <subcellularLocation>
        <location evidence="1">Nucleus</location>
    </subcellularLocation>
</comment>
<evidence type="ECO:0000256" key="3">
    <source>
        <dbReference type="ARBA" id="ARBA00023125"/>
    </source>
</evidence>
<feature type="domain" description="TF-B3" evidence="7">
    <location>
        <begin position="310"/>
        <end position="408"/>
    </location>
</feature>
<organism evidence="8 9">
    <name type="scientific">Parasponia andersonii</name>
    <name type="common">Sponia andersonii</name>
    <dbReference type="NCBI Taxonomy" id="3476"/>
    <lineage>
        <taxon>Eukaryota</taxon>
        <taxon>Viridiplantae</taxon>
        <taxon>Streptophyta</taxon>
        <taxon>Embryophyta</taxon>
        <taxon>Tracheophyta</taxon>
        <taxon>Spermatophyta</taxon>
        <taxon>Magnoliopsida</taxon>
        <taxon>eudicotyledons</taxon>
        <taxon>Gunneridae</taxon>
        <taxon>Pentapetalae</taxon>
        <taxon>rosids</taxon>
        <taxon>fabids</taxon>
        <taxon>Rosales</taxon>
        <taxon>Cannabaceae</taxon>
        <taxon>Parasponia</taxon>
    </lineage>
</organism>
<dbReference type="AlphaFoldDB" id="A0A2P5D9Z9"/>
<feature type="domain" description="TF-B3" evidence="7">
    <location>
        <begin position="22"/>
        <end position="115"/>
    </location>
</feature>
<dbReference type="GO" id="GO:0003677">
    <property type="term" value="F:DNA binding"/>
    <property type="evidence" value="ECO:0007669"/>
    <property type="project" value="UniProtKB-KW"/>
</dbReference>
<gene>
    <name evidence="8" type="ORF">PanWU01x14_082990</name>
</gene>
<evidence type="ECO:0000313" key="9">
    <source>
        <dbReference type="Proteomes" id="UP000237105"/>
    </source>
</evidence>
<dbReference type="PROSITE" id="PS50863">
    <property type="entry name" value="B3"/>
    <property type="match status" value="2"/>
</dbReference>
<feature type="compositionally biased region" description="Polar residues" evidence="6">
    <location>
        <begin position="147"/>
        <end position="163"/>
    </location>
</feature>
<dbReference type="Proteomes" id="UP000237105">
    <property type="component" value="Unassembled WGS sequence"/>
</dbReference>
<dbReference type="PANTHER" id="PTHR31391">
    <property type="entry name" value="B3 DOMAIN-CONTAINING PROTEIN OS11G0197600-RELATED"/>
    <property type="match status" value="1"/>
</dbReference>